<proteinExistence type="predicted"/>
<protein>
    <submittedName>
        <fullName evidence="1">Uncharacterized protein</fullName>
    </submittedName>
</protein>
<comment type="caution">
    <text evidence="1">The sequence shown here is derived from an EMBL/GenBank/DDBJ whole genome shotgun (WGS) entry which is preliminary data.</text>
</comment>
<reference evidence="1" key="1">
    <citation type="journal article" date="2020" name="mSystems">
        <title>Genome- and Community-Level Interaction Insights into Carbon Utilization and Element Cycling Functions of Hydrothermarchaeota in Hydrothermal Sediment.</title>
        <authorList>
            <person name="Zhou Z."/>
            <person name="Liu Y."/>
            <person name="Xu W."/>
            <person name="Pan J."/>
            <person name="Luo Z.H."/>
            <person name="Li M."/>
        </authorList>
    </citation>
    <scope>NUCLEOTIDE SEQUENCE [LARGE SCALE GENOMIC DNA]</scope>
    <source>
        <strain evidence="1">SpSt-791</strain>
    </source>
</reference>
<sequence length="234" mass="28034">MSLIFLLFLFTETLEVKNAPIVKIRVLKPTEEDYYLLTKANPIKIKIKGPNILKIYTRLLFLPESHKDFSSKGSYKILLKTYEKEYIYHFHTEISYSAYDKRKRYYGKWRSITYEVPSGIHEYQLFLFDSQKETVAVRIEVKKPSLFKEIKVISHLDTTPIRIKLFGPNEFQIRFLTKEKTKINYELKKDNEVILKDTLKKVIFAIKEKEADILLFFQPIEKISKIKVYEKRRF</sequence>
<dbReference type="EMBL" id="DTHS01000014">
    <property type="protein sequence ID" value="HHR48306.1"/>
    <property type="molecule type" value="Genomic_DNA"/>
</dbReference>
<gene>
    <name evidence="1" type="ORF">ENV79_01505</name>
</gene>
<evidence type="ECO:0000313" key="1">
    <source>
        <dbReference type="EMBL" id="HHR48306.1"/>
    </source>
</evidence>
<dbReference type="AlphaFoldDB" id="A0A7V6CML8"/>
<organism evidence="1">
    <name type="scientific">candidate division WOR-3 bacterium</name>
    <dbReference type="NCBI Taxonomy" id="2052148"/>
    <lineage>
        <taxon>Bacteria</taxon>
        <taxon>Bacteria division WOR-3</taxon>
    </lineage>
</organism>
<name>A0A7V6CML8_UNCW3</name>
<accession>A0A7V6CML8</accession>